<dbReference type="GO" id="GO:0005929">
    <property type="term" value="C:cilium"/>
    <property type="evidence" value="ECO:0007669"/>
    <property type="project" value="GOC"/>
</dbReference>
<evidence type="ECO:0000256" key="3">
    <source>
        <dbReference type="ARBA" id="ARBA00022803"/>
    </source>
</evidence>
<evidence type="ECO:0000313" key="11">
    <source>
        <dbReference type="Proteomes" id="UP000751190"/>
    </source>
</evidence>
<comment type="caution">
    <text evidence="10">The sequence shown here is derived from an EMBL/GenBank/DDBJ whole genome shotgun (WGS) entry which is preliminary data.</text>
</comment>
<evidence type="ECO:0000256" key="4">
    <source>
        <dbReference type="PROSITE-ProRule" id="PRU00339"/>
    </source>
</evidence>
<dbReference type="Proteomes" id="UP000751190">
    <property type="component" value="Unassembled WGS sequence"/>
</dbReference>
<dbReference type="PANTHER" id="PTHR14699">
    <property type="entry name" value="STI2 PROTEIN-RELATED"/>
    <property type="match status" value="1"/>
</dbReference>
<feature type="repeat" description="TPR" evidence="4">
    <location>
        <begin position="757"/>
        <end position="790"/>
    </location>
</feature>
<dbReference type="SUPFAM" id="SSF48452">
    <property type="entry name" value="TPR-like"/>
    <property type="match status" value="6"/>
</dbReference>
<accession>A0A8J5X7N4</accession>
<evidence type="ECO:0000256" key="1">
    <source>
        <dbReference type="ARBA" id="ARBA00010935"/>
    </source>
</evidence>
<evidence type="ECO:0000259" key="9">
    <source>
        <dbReference type="Pfam" id="PF25068"/>
    </source>
</evidence>
<comment type="similarity">
    <text evidence="1">Belongs to the TTC21 family.</text>
</comment>
<feature type="domain" description="Tetratricopeptide repeat protein 21A/21B fifth ARM repeats" evidence="8">
    <location>
        <begin position="973"/>
        <end position="1086"/>
    </location>
</feature>
<keyword evidence="2" id="KW-0677">Repeat</keyword>
<dbReference type="Pfam" id="PF25064">
    <property type="entry name" value="ARM_TT21_5th"/>
    <property type="match status" value="1"/>
</dbReference>
<dbReference type="PANTHER" id="PTHR14699:SF0">
    <property type="entry name" value="TETRATRICOPEPTIDE REPEAT PROTEIN 21 HOMOLOG"/>
    <property type="match status" value="1"/>
</dbReference>
<dbReference type="EMBL" id="JAGTXO010000062">
    <property type="protein sequence ID" value="KAG8457812.1"/>
    <property type="molecule type" value="Genomic_DNA"/>
</dbReference>
<dbReference type="GO" id="GO:0061512">
    <property type="term" value="P:protein localization to cilium"/>
    <property type="evidence" value="ECO:0007669"/>
    <property type="project" value="TreeGrafter"/>
</dbReference>
<dbReference type="Gene3D" id="1.25.40.10">
    <property type="entry name" value="Tetratricopeptide repeat domain"/>
    <property type="match status" value="4"/>
</dbReference>
<gene>
    <name evidence="10" type="ORF">KFE25_005081</name>
</gene>
<organism evidence="10 11">
    <name type="scientific">Diacronema lutheri</name>
    <name type="common">Unicellular marine alga</name>
    <name type="synonym">Monochrysis lutheri</name>
    <dbReference type="NCBI Taxonomy" id="2081491"/>
    <lineage>
        <taxon>Eukaryota</taxon>
        <taxon>Haptista</taxon>
        <taxon>Haptophyta</taxon>
        <taxon>Pavlovophyceae</taxon>
        <taxon>Pavlovales</taxon>
        <taxon>Pavlovaceae</taxon>
        <taxon>Diacronema</taxon>
    </lineage>
</organism>
<dbReference type="InterPro" id="IPR056834">
    <property type="entry name" value="ARM_TT21_C"/>
</dbReference>
<dbReference type="PROSITE" id="PS50005">
    <property type="entry name" value="TPR"/>
    <property type="match status" value="3"/>
</dbReference>
<dbReference type="InterPro" id="IPR019734">
    <property type="entry name" value="TPR_rpt"/>
</dbReference>
<evidence type="ECO:0000259" key="8">
    <source>
        <dbReference type="Pfam" id="PF25064"/>
    </source>
</evidence>
<feature type="repeat" description="TPR" evidence="4">
    <location>
        <begin position="902"/>
        <end position="935"/>
    </location>
</feature>
<dbReference type="GO" id="GO:0035721">
    <property type="term" value="P:intraciliary retrograde transport"/>
    <property type="evidence" value="ECO:0007669"/>
    <property type="project" value="TreeGrafter"/>
</dbReference>
<feature type="domain" description="Tetratricopeptide repeat protein 21A/21B N-terminal ARM repeat" evidence="6">
    <location>
        <begin position="16"/>
        <end position="232"/>
    </location>
</feature>
<evidence type="ECO:0008006" key="12">
    <source>
        <dbReference type="Google" id="ProtNLM"/>
    </source>
</evidence>
<reference evidence="10" key="1">
    <citation type="submission" date="2021-05" db="EMBL/GenBank/DDBJ databases">
        <title>The genome of the haptophyte Pavlova lutheri (Diacronema luteri, Pavlovales) - a model for lipid biosynthesis in eukaryotic algae.</title>
        <authorList>
            <person name="Hulatt C.J."/>
            <person name="Posewitz M.C."/>
        </authorList>
    </citation>
    <scope>NUCLEOTIDE SEQUENCE</scope>
    <source>
        <strain evidence="10">NIVA-4/92</strain>
    </source>
</reference>
<evidence type="ECO:0000259" key="7">
    <source>
        <dbReference type="Pfam" id="PF25063"/>
    </source>
</evidence>
<dbReference type="InterPro" id="IPR056835">
    <property type="entry name" value="ARM_TT21_5th"/>
</dbReference>
<dbReference type="Pfam" id="PF25060">
    <property type="entry name" value="ARM_TT21_2nd"/>
    <property type="match status" value="1"/>
</dbReference>
<feature type="domain" description="Tetratricopeptide repeat protein 21A/21B fourth ARM" evidence="9">
    <location>
        <begin position="759"/>
        <end position="929"/>
    </location>
</feature>
<dbReference type="Pfam" id="PF25063">
    <property type="entry name" value="ARM_TT21_C"/>
    <property type="match status" value="1"/>
</dbReference>
<feature type="repeat" description="TPR" evidence="4">
    <location>
        <begin position="723"/>
        <end position="756"/>
    </location>
</feature>
<dbReference type="Pfam" id="PF13181">
    <property type="entry name" value="TPR_8"/>
    <property type="match status" value="1"/>
</dbReference>
<dbReference type="FunFam" id="1.25.40.10:FF:000219">
    <property type="entry name" value="Tetratricopeptide repeat domain 21B"/>
    <property type="match status" value="1"/>
</dbReference>
<dbReference type="GO" id="GO:0030991">
    <property type="term" value="C:intraciliary transport particle A"/>
    <property type="evidence" value="ECO:0007669"/>
    <property type="project" value="TreeGrafter"/>
</dbReference>
<evidence type="ECO:0000256" key="2">
    <source>
        <dbReference type="ARBA" id="ARBA00022737"/>
    </source>
</evidence>
<dbReference type="SMART" id="SM00028">
    <property type="entry name" value="TPR"/>
    <property type="match status" value="15"/>
</dbReference>
<evidence type="ECO:0000259" key="5">
    <source>
        <dbReference type="Pfam" id="PF25060"/>
    </source>
</evidence>
<dbReference type="Pfam" id="PF25068">
    <property type="entry name" value="ARM_TT21_4th"/>
    <property type="match status" value="1"/>
</dbReference>
<dbReference type="Pfam" id="PF25062">
    <property type="entry name" value="ARM_TT21_N"/>
    <property type="match status" value="1"/>
</dbReference>
<dbReference type="InterPro" id="IPR056833">
    <property type="entry name" value="ARM_TT21_N"/>
</dbReference>
<sequence length="1323" mass="144642">MSAQPGATAEVQGLCNYYARAGYYRHIQTVCNEFLRKKSNSDPALVFWRAYGAMREGSINEAIRDLDSIRREGELLFAVLVALLHAHNLSKIVDTDEVARIGAALDRERARVGERGLLMAAQFAWHAERLEDAREYVERLLALKPGSTQGNILRCWIELSAGALPAHELWDAHGGKKELEALMGKARHAETLGQHAKALDNLNQVIVHYAWFLPALAEKAKLLMAMANWPQAAETAQRVLSLDAHNIDGLRVSALFLLSQEAQYDTAQQRIADLTDALDRNEPKNAALFDALARPLARLAGRQPAILRLTHALIDRACRLAPFNAAYVIEKAYQFTLMNNFAAAAATYREAHTLDESDTAALLGQIRCQVEAGELRSAAAQLEFIAAMQETVGSTVDLEFVSALVAARHARDTAGAVAHLDACYELHMAALNAEPFGLGYFAQLNPHFLLELADEYMAHAGAGPAVREHGSSEARALSQALRVLALLRKHTPGLLDGQMLLARARYLNADPDGALQLLAHCANVAPTYAPASLLHAQILLEQQQPRAAHAVLDGALAHNFEIRDALLYHIVRASSLAADGALADALGVLHGAMKLPGVREGGQPAPARMPPPSAHERCSVYLQTVDVLVRLERADEAGTLMRDAISAFAGTDQEGRITLANCELLVAKGDVEGALGMLRAVQSSNPTYHRAKVLLAEIYLKHRNDRRLYCACHEELARASPSVATYVALGEAYLNVQEPKKAIAAFEQALQRSPGDANLASRIGKALVSTHDYVRAIGYYDGAIKADPTKSALKHELAALYLRLKKYDLAQETLEELLEGAAAFTGATAARPPPARTGEVHVQELMREVGGWRLLAQALRARSKLAPAAEALQRARAAQQRVVATVVSDAPDALPAQRALLSDISIDIAHLHAEHNSSDEALASFLEALKYSPSSAKATLSLAKLYLQRGEVEQCQHQCVALIKLDPENIDGSLMLADLMLRKADYDPAIFHFAQLLEKEPTHFLALRKLIVLCRHAGRLAEARPFVERAKSAHAKASTKVGLEFCAGLLARHESNPSEALARFNAARRDSEWGQLAVEQMIEVYIGAEGLIDWADESGEGAAAQGEPRPENLAAAEHLLRELRPSKKRQVLDALLAIARRGRSNAESAINRLLEVLQADQDYAPALVAAALGYLTLRQAPKARNHLKRIAKLSYQPEYADDFELGWLLLAHVYIQSGKFDIAEELCKRALAANRSCALAYELLGTIKEKELSYTDAAHAYERAWQLEHEAGATVGFKLAFNLLKAKEYVGAIDVCHKVLRAYPDYPRIQKDILEKARMALRA</sequence>
<evidence type="ECO:0000259" key="6">
    <source>
        <dbReference type="Pfam" id="PF25062"/>
    </source>
</evidence>
<proteinExistence type="inferred from homology"/>
<dbReference type="Pfam" id="PF25058">
    <property type="entry name" value="ARM_TT21"/>
    <property type="match status" value="1"/>
</dbReference>
<protein>
    <recommendedName>
        <fullName evidence="12">Tetratricopeptide repeat protein 21B</fullName>
    </recommendedName>
</protein>
<dbReference type="InterPro" id="IPR040364">
    <property type="entry name" value="TTC21A/TTC21B"/>
</dbReference>
<dbReference type="OrthoDB" id="10259630at2759"/>
<dbReference type="InterPro" id="IPR056836">
    <property type="entry name" value="ARM_TT21_4th"/>
</dbReference>
<evidence type="ECO:0000313" key="10">
    <source>
        <dbReference type="EMBL" id="KAG8457812.1"/>
    </source>
</evidence>
<keyword evidence="3 4" id="KW-0802">TPR repeat</keyword>
<dbReference type="InterPro" id="IPR011990">
    <property type="entry name" value="TPR-like_helical_dom_sf"/>
</dbReference>
<dbReference type="InterPro" id="IPR056832">
    <property type="entry name" value="ARM_TT21_2nd"/>
</dbReference>
<dbReference type="OMA" id="NATCVRA"/>
<name>A0A8J5X7N4_DIALT</name>
<feature type="domain" description="Tetratricopeptide repeat protein 21A/21B second ARM" evidence="5">
    <location>
        <begin position="270"/>
        <end position="543"/>
    </location>
</feature>
<feature type="domain" description="Tetratricopeptide repeat protein 21A/21B C-terminal ARM" evidence="7">
    <location>
        <begin position="1115"/>
        <end position="1318"/>
    </location>
</feature>
<keyword evidence="11" id="KW-1185">Reference proteome</keyword>